<protein>
    <submittedName>
        <fullName evidence="1">Uncharacterized protein</fullName>
    </submittedName>
</protein>
<name>A0ABW3D4Q8_9BACL</name>
<gene>
    <name evidence="1" type="ORF">ACFQ03_04600</name>
</gene>
<organism evidence="1 2">
    <name type="scientific">Paenibacillus residui</name>
    <dbReference type="NCBI Taxonomy" id="629724"/>
    <lineage>
        <taxon>Bacteria</taxon>
        <taxon>Bacillati</taxon>
        <taxon>Bacillota</taxon>
        <taxon>Bacilli</taxon>
        <taxon>Bacillales</taxon>
        <taxon>Paenibacillaceae</taxon>
        <taxon>Paenibacillus</taxon>
    </lineage>
</organism>
<proteinExistence type="predicted"/>
<accession>A0ABW3D4Q8</accession>
<evidence type="ECO:0000313" key="1">
    <source>
        <dbReference type="EMBL" id="MFD0868417.1"/>
    </source>
</evidence>
<dbReference type="RefSeq" id="WP_225312782.1">
    <property type="nucleotide sequence ID" value="NZ_JBHTIU010000012.1"/>
</dbReference>
<reference evidence="2" key="1">
    <citation type="journal article" date="2019" name="Int. J. Syst. Evol. Microbiol.">
        <title>The Global Catalogue of Microorganisms (GCM) 10K type strain sequencing project: providing services to taxonomists for standard genome sequencing and annotation.</title>
        <authorList>
            <consortium name="The Broad Institute Genomics Platform"/>
            <consortium name="The Broad Institute Genome Sequencing Center for Infectious Disease"/>
            <person name="Wu L."/>
            <person name="Ma J."/>
        </authorList>
    </citation>
    <scope>NUCLEOTIDE SEQUENCE [LARGE SCALE GENOMIC DNA]</scope>
    <source>
        <strain evidence="2">CCUG 57263</strain>
    </source>
</reference>
<keyword evidence="2" id="KW-1185">Reference proteome</keyword>
<dbReference type="EMBL" id="JBHTIU010000012">
    <property type="protein sequence ID" value="MFD0868417.1"/>
    <property type="molecule type" value="Genomic_DNA"/>
</dbReference>
<sequence>MRSKSMLVMVAVVVVILCLTLIKVNVSPPGKTRIILEHTYKTYIAPSCFEQAKVTNNLADSTLSKAQELKYEPESACTEQALGKEKMSLLDTILVKAGLKSSKWSW</sequence>
<comment type="caution">
    <text evidence="1">The sequence shown here is derived from an EMBL/GenBank/DDBJ whole genome shotgun (WGS) entry which is preliminary data.</text>
</comment>
<dbReference type="Proteomes" id="UP001597120">
    <property type="component" value="Unassembled WGS sequence"/>
</dbReference>
<evidence type="ECO:0000313" key="2">
    <source>
        <dbReference type="Proteomes" id="UP001597120"/>
    </source>
</evidence>